<dbReference type="OrthoDB" id="9798108at2"/>
<dbReference type="InterPro" id="IPR029060">
    <property type="entry name" value="PIN-like_dom_sf"/>
</dbReference>
<keyword evidence="3" id="KW-1185">Reference proteome</keyword>
<dbReference type="InterPro" id="IPR002716">
    <property type="entry name" value="PIN_dom"/>
</dbReference>
<dbReference type="NCBIfam" id="TIGR00305">
    <property type="entry name" value="putative toxin-antitoxin system toxin component, PIN family"/>
    <property type="match status" value="1"/>
</dbReference>
<dbReference type="PANTHER" id="PTHR34610">
    <property type="entry name" value="SSL7007 PROTEIN"/>
    <property type="match status" value="1"/>
</dbReference>
<dbReference type="Proteomes" id="UP000006695">
    <property type="component" value="Chromosome"/>
</dbReference>
<dbReference type="InterPro" id="IPR002850">
    <property type="entry name" value="PIN_toxin-like"/>
</dbReference>
<organism evidence="2 3">
    <name type="scientific">Geotalea uraniireducens (strain Rf4)</name>
    <name type="common">Geobacter uraniireducens</name>
    <dbReference type="NCBI Taxonomy" id="351605"/>
    <lineage>
        <taxon>Bacteria</taxon>
        <taxon>Pseudomonadati</taxon>
        <taxon>Thermodesulfobacteriota</taxon>
        <taxon>Desulfuromonadia</taxon>
        <taxon>Geobacterales</taxon>
        <taxon>Geobacteraceae</taxon>
        <taxon>Geotalea</taxon>
    </lineage>
</organism>
<dbReference type="EMBL" id="CP000698">
    <property type="protein sequence ID" value="ABQ24841.1"/>
    <property type="molecule type" value="Genomic_DNA"/>
</dbReference>
<accession>A5GC58</accession>
<evidence type="ECO:0000313" key="3">
    <source>
        <dbReference type="Proteomes" id="UP000006695"/>
    </source>
</evidence>
<dbReference type="Pfam" id="PF13470">
    <property type="entry name" value="PIN_3"/>
    <property type="match status" value="1"/>
</dbReference>
<evidence type="ECO:0000259" key="1">
    <source>
        <dbReference type="Pfam" id="PF13470"/>
    </source>
</evidence>
<sequence length="140" mass="15453">MNIVLDTNVLVAGLLSPFGPCGEIVRMVSSGELTLSFDARILTEYEEVLDRPKFKFEKDKVSALLDHIEHRGLTVAASPLSQSLPDIDDEAFLEVAIAAQVECLITGNQVHFPSELCQGVTVFSPSEFLAFYKKRHRTTA</sequence>
<dbReference type="AlphaFoldDB" id="A5GC58"/>
<protein>
    <submittedName>
        <fullName evidence="2">Nucleic acid-binding protein contains PIN domain-like protein</fullName>
    </submittedName>
</protein>
<dbReference type="HOGENOM" id="CLU_116617_6_0_7"/>
<dbReference type="SUPFAM" id="SSF88723">
    <property type="entry name" value="PIN domain-like"/>
    <property type="match status" value="1"/>
</dbReference>
<feature type="domain" description="PIN" evidence="1">
    <location>
        <begin position="3"/>
        <end position="109"/>
    </location>
</feature>
<dbReference type="STRING" id="351605.Gura_0629"/>
<gene>
    <name evidence="2" type="ordered locus">Gura_0629</name>
</gene>
<dbReference type="KEGG" id="gur:Gura_0629"/>
<name>A5GC58_GEOUR</name>
<proteinExistence type="predicted"/>
<dbReference type="PANTHER" id="PTHR34610:SF3">
    <property type="entry name" value="SSL7007 PROTEIN"/>
    <property type="match status" value="1"/>
</dbReference>
<reference evidence="2 3" key="1">
    <citation type="submission" date="2007-05" db="EMBL/GenBank/DDBJ databases">
        <title>Complete sequence of Geobacter uraniireducens Rf4.</title>
        <authorList>
            <consortium name="US DOE Joint Genome Institute"/>
            <person name="Copeland A."/>
            <person name="Lucas S."/>
            <person name="Lapidus A."/>
            <person name="Barry K."/>
            <person name="Detter J.C."/>
            <person name="Glavina del Rio T."/>
            <person name="Hammon N."/>
            <person name="Israni S."/>
            <person name="Dalin E."/>
            <person name="Tice H."/>
            <person name="Pitluck S."/>
            <person name="Chertkov O."/>
            <person name="Brettin T."/>
            <person name="Bruce D."/>
            <person name="Han C."/>
            <person name="Schmutz J."/>
            <person name="Larimer F."/>
            <person name="Land M."/>
            <person name="Hauser L."/>
            <person name="Kyrpides N."/>
            <person name="Mikhailova N."/>
            <person name="Shelobolina E."/>
            <person name="Aklujkar M."/>
            <person name="Lovley D."/>
            <person name="Richardson P."/>
        </authorList>
    </citation>
    <scope>NUCLEOTIDE SEQUENCE [LARGE SCALE GENOMIC DNA]</scope>
    <source>
        <strain evidence="2 3">Rf4</strain>
    </source>
</reference>
<dbReference type="RefSeq" id="WP_011937566.1">
    <property type="nucleotide sequence ID" value="NC_009483.1"/>
</dbReference>
<evidence type="ECO:0000313" key="2">
    <source>
        <dbReference type="EMBL" id="ABQ24841.1"/>
    </source>
</evidence>